<protein>
    <submittedName>
        <fullName evidence="1">Uncharacterized protein</fullName>
    </submittedName>
</protein>
<evidence type="ECO:0000313" key="1">
    <source>
        <dbReference type="EMBL" id="KIL19965.1"/>
    </source>
</evidence>
<dbReference type="Proteomes" id="UP000031978">
    <property type="component" value="Unassembled WGS sequence"/>
</dbReference>
<sequence>MKVTAAANNGTSCKTVKRYTAGIPEIKGRMAEGIYRK</sequence>
<comment type="caution">
    <text evidence="1">The sequence shown here is derived from an EMBL/GenBank/DDBJ whole genome shotgun (WGS) entry which is preliminary data.</text>
</comment>
<dbReference type="EMBL" id="JXCL01000014">
    <property type="protein sequence ID" value="KIL19965.1"/>
    <property type="molecule type" value="Genomic_DNA"/>
</dbReference>
<evidence type="ECO:0000313" key="2">
    <source>
        <dbReference type="Proteomes" id="UP000031978"/>
    </source>
</evidence>
<proteinExistence type="predicted"/>
<accession>A0AB34QZK7</accession>
<name>A0AB34QZK7_BACPU</name>
<organism evidence="1 2">
    <name type="scientific">Bacillus pumilus</name>
    <name type="common">Bacillus mesentericus</name>
    <dbReference type="NCBI Taxonomy" id="1408"/>
    <lineage>
        <taxon>Bacteria</taxon>
        <taxon>Bacillati</taxon>
        <taxon>Bacillota</taxon>
        <taxon>Bacilli</taxon>
        <taxon>Bacillales</taxon>
        <taxon>Bacillaceae</taxon>
        <taxon>Bacillus</taxon>
    </lineage>
</organism>
<dbReference type="AlphaFoldDB" id="A0AB34QZK7"/>
<reference evidence="1 2" key="1">
    <citation type="submission" date="2014-12" db="EMBL/GenBank/DDBJ databases">
        <title>Draft Genome Sequences of Five Spore-Forming Food Isolates of Bacillus pumilus.</title>
        <authorList>
            <person name="de Jong A."/>
            <person name="van Heel A.J."/>
            <person name="Montalban-Lopez M."/>
            <person name="Krawczyk A.O."/>
            <person name="Berendsen E.M."/>
            <person name="Wells-Bennik M."/>
            <person name="Kuipers O.P."/>
        </authorList>
    </citation>
    <scope>NUCLEOTIDE SEQUENCE [LARGE SCALE GENOMIC DNA]</scope>
    <source>
        <strain evidence="1 2">B4127</strain>
    </source>
</reference>
<gene>
    <name evidence="1" type="ORF">B4127_3829</name>
</gene>